<evidence type="ECO:0000313" key="2">
    <source>
        <dbReference type="Proteomes" id="UP001346149"/>
    </source>
</evidence>
<keyword evidence="2" id="KW-1185">Reference proteome</keyword>
<comment type="caution">
    <text evidence="1">The sequence shown here is derived from an EMBL/GenBank/DDBJ whole genome shotgun (WGS) entry which is preliminary data.</text>
</comment>
<dbReference type="EMBL" id="JAXQNO010000007">
    <property type="protein sequence ID" value="KAK4793906.1"/>
    <property type="molecule type" value="Genomic_DNA"/>
</dbReference>
<protein>
    <submittedName>
        <fullName evidence="1">Uncharacterized protein</fullName>
    </submittedName>
</protein>
<name>A0AAN7RB36_TRANT</name>
<dbReference type="AlphaFoldDB" id="A0AAN7RB36"/>
<proteinExistence type="predicted"/>
<dbReference type="Proteomes" id="UP001346149">
    <property type="component" value="Unassembled WGS sequence"/>
</dbReference>
<accession>A0AAN7RB36</accession>
<evidence type="ECO:0000313" key="1">
    <source>
        <dbReference type="EMBL" id="KAK4793906.1"/>
    </source>
</evidence>
<organism evidence="1 2">
    <name type="scientific">Trapa natans</name>
    <name type="common">Water chestnut</name>
    <dbReference type="NCBI Taxonomy" id="22666"/>
    <lineage>
        <taxon>Eukaryota</taxon>
        <taxon>Viridiplantae</taxon>
        <taxon>Streptophyta</taxon>
        <taxon>Embryophyta</taxon>
        <taxon>Tracheophyta</taxon>
        <taxon>Spermatophyta</taxon>
        <taxon>Magnoliopsida</taxon>
        <taxon>eudicotyledons</taxon>
        <taxon>Gunneridae</taxon>
        <taxon>Pentapetalae</taxon>
        <taxon>rosids</taxon>
        <taxon>malvids</taxon>
        <taxon>Myrtales</taxon>
        <taxon>Lythraceae</taxon>
        <taxon>Trapa</taxon>
    </lineage>
</organism>
<reference evidence="1 2" key="1">
    <citation type="journal article" date="2023" name="Hortic Res">
        <title>Pangenome of water caltrop reveals structural variations and asymmetric subgenome divergence after allopolyploidization.</title>
        <authorList>
            <person name="Zhang X."/>
            <person name="Chen Y."/>
            <person name="Wang L."/>
            <person name="Yuan Y."/>
            <person name="Fang M."/>
            <person name="Shi L."/>
            <person name="Lu R."/>
            <person name="Comes H.P."/>
            <person name="Ma Y."/>
            <person name="Chen Y."/>
            <person name="Huang G."/>
            <person name="Zhou Y."/>
            <person name="Zheng Z."/>
            <person name="Qiu Y."/>
        </authorList>
    </citation>
    <scope>NUCLEOTIDE SEQUENCE [LARGE SCALE GENOMIC DNA]</scope>
    <source>
        <strain evidence="1">F231</strain>
    </source>
</reference>
<sequence length="93" mass="10454">MWEVVLAKPQSEKKPDTFNSGSMQTSLLVLVIVGLFPTLLEHHTVDMVLPQSFTRLHCLFADNSPVYRCRILTANSSALTPVLNQVLRFGRVE</sequence>
<gene>
    <name evidence="1" type="ORF">SAY86_011900</name>
</gene>